<dbReference type="CDD" id="cd00099">
    <property type="entry name" value="IgV"/>
    <property type="match status" value="1"/>
</dbReference>
<keyword evidence="3" id="KW-0732">Signal</keyword>
<dbReference type="GO" id="GO:0005886">
    <property type="term" value="C:plasma membrane"/>
    <property type="evidence" value="ECO:0007669"/>
    <property type="project" value="UniProtKB-SubCell"/>
</dbReference>
<evidence type="ECO:0000313" key="11">
    <source>
        <dbReference type="Proteomes" id="UP000472271"/>
    </source>
</evidence>
<dbReference type="InterPro" id="IPR013783">
    <property type="entry name" value="Ig-like_fold"/>
</dbReference>
<evidence type="ECO:0000256" key="1">
    <source>
        <dbReference type="ARBA" id="ARBA00004236"/>
    </source>
</evidence>
<evidence type="ECO:0000256" key="6">
    <source>
        <dbReference type="ARBA" id="ARBA00023157"/>
    </source>
</evidence>
<comment type="subcellular location">
    <subcellularLocation>
        <location evidence="1">Cell membrane</location>
    </subcellularLocation>
</comment>
<evidence type="ECO:0000256" key="8">
    <source>
        <dbReference type="SAM" id="Phobius"/>
    </source>
</evidence>
<dbReference type="PANTHER" id="PTHR19433:SF127">
    <property type="entry name" value="NITR9"/>
    <property type="match status" value="1"/>
</dbReference>
<keyword evidence="8" id="KW-0812">Transmembrane</keyword>
<dbReference type="PANTHER" id="PTHR19433">
    <property type="entry name" value="T-CELL RECEPTOR ALPHA CHAIN V REGION-RELATED"/>
    <property type="match status" value="1"/>
</dbReference>
<dbReference type="InterPro" id="IPR007110">
    <property type="entry name" value="Ig-like_dom"/>
</dbReference>
<dbReference type="InterPro" id="IPR052051">
    <property type="entry name" value="TCR_complex_component"/>
</dbReference>
<evidence type="ECO:0000256" key="4">
    <source>
        <dbReference type="ARBA" id="ARBA00022859"/>
    </source>
</evidence>
<evidence type="ECO:0000313" key="10">
    <source>
        <dbReference type="Ensembl" id="ENSSORP00005052411.1"/>
    </source>
</evidence>
<feature type="domain" description="Ig-like" evidence="9">
    <location>
        <begin position="137"/>
        <end position="242"/>
    </location>
</feature>
<reference evidence="10" key="1">
    <citation type="submission" date="2019-06" db="EMBL/GenBank/DDBJ databases">
        <authorList>
            <consortium name="Wellcome Sanger Institute Data Sharing"/>
        </authorList>
    </citation>
    <scope>NUCLEOTIDE SEQUENCE [LARGE SCALE GENOMIC DNA]</scope>
</reference>
<dbReference type="PROSITE" id="PS50835">
    <property type="entry name" value="IG_LIKE"/>
    <property type="match status" value="2"/>
</dbReference>
<dbReference type="Gene3D" id="2.60.40.10">
    <property type="entry name" value="Immunoglobulins"/>
    <property type="match status" value="2"/>
</dbReference>
<dbReference type="GO" id="GO:0002376">
    <property type="term" value="P:immune system process"/>
    <property type="evidence" value="ECO:0007669"/>
    <property type="project" value="UniProtKB-KW"/>
</dbReference>
<proteinExistence type="predicted"/>
<keyword evidence="11" id="KW-1185">Reference proteome</keyword>
<keyword evidence="8" id="KW-1133">Transmembrane helix</keyword>
<evidence type="ECO:0000256" key="2">
    <source>
        <dbReference type="ARBA" id="ARBA00022475"/>
    </source>
</evidence>
<dbReference type="SUPFAM" id="SSF48726">
    <property type="entry name" value="Immunoglobulin"/>
    <property type="match status" value="2"/>
</dbReference>
<dbReference type="AlphaFoldDB" id="A0A673CA12"/>
<keyword evidence="2" id="KW-1003">Cell membrane</keyword>
<dbReference type="InterPro" id="IPR013106">
    <property type="entry name" value="Ig_V-set"/>
</dbReference>
<dbReference type="SMART" id="SM00406">
    <property type="entry name" value="IGv"/>
    <property type="match status" value="1"/>
</dbReference>
<reference evidence="10" key="2">
    <citation type="submission" date="2025-08" db="UniProtKB">
        <authorList>
            <consortium name="Ensembl"/>
        </authorList>
    </citation>
    <scope>IDENTIFICATION</scope>
</reference>
<dbReference type="InterPro" id="IPR003598">
    <property type="entry name" value="Ig_sub2"/>
</dbReference>
<dbReference type="SMART" id="SM00408">
    <property type="entry name" value="IGc2"/>
    <property type="match status" value="2"/>
</dbReference>
<dbReference type="InterPro" id="IPR036179">
    <property type="entry name" value="Ig-like_dom_sf"/>
</dbReference>
<protein>
    <recommendedName>
        <fullName evidence="9">Ig-like domain-containing protein</fullName>
    </recommendedName>
</protein>
<keyword evidence="6" id="KW-1015">Disulfide bond</keyword>
<evidence type="ECO:0000256" key="5">
    <source>
        <dbReference type="ARBA" id="ARBA00023136"/>
    </source>
</evidence>
<sequence>MGTSAVDAFLLTIGDDVSFVHQEERFVFVKAGDDLSLQCSYEPDVGTRFYWYKQILGQKLRLISSFYKYNSDYTFYGEFNNNPRFKLDTENHKNHLNISDLHISDSGTYYCASSFAYNFDIGEGTTVSVEGSDVNVQALVHQSESESVHPGDSVTLNCTVHTGTCDGERSVYWFKKSEDPQPGIIYTHGGTNDQCERKPDTQTHTCVYNLPILDVNHTHAGTYYCAVASCGHITIGNGTKVDFEKESLVLVYFLSGALGFTTILIVLLSFSVYKMKSKNNIQFSESQSRYPANTEVSSAADSLHYAALNIRAPNASRRQTNATDTDCVYSSMKK</sequence>
<organism evidence="10 11">
    <name type="scientific">Sphaeramia orbicularis</name>
    <name type="common">orbiculate cardinalfish</name>
    <dbReference type="NCBI Taxonomy" id="375764"/>
    <lineage>
        <taxon>Eukaryota</taxon>
        <taxon>Metazoa</taxon>
        <taxon>Chordata</taxon>
        <taxon>Craniata</taxon>
        <taxon>Vertebrata</taxon>
        <taxon>Euteleostomi</taxon>
        <taxon>Actinopterygii</taxon>
        <taxon>Neopterygii</taxon>
        <taxon>Teleostei</taxon>
        <taxon>Neoteleostei</taxon>
        <taxon>Acanthomorphata</taxon>
        <taxon>Gobiaria</taxon>
        <taxon>Kurtiformes</taxon>
        <taxon>Apogonoidei</taxon>
        <taxon>Apogonidae</taxon>
        <taxon>Apogoninae</taxon>
        <taxon>Sphaeramia</taxon>
    </lineage>
</organism>
<dbReference type="InterPro" id="IPR003599">
    <property type="entry name" value="Ig_sub"/>
</dbReference>
<accession>A0A673CA12</accession>
<evidence type="ECO:0000256" key="3">
    <source>
        <dbReference type="ARBA" id="ARBA00022729"/>
    </source>
</evidence>
<dbReference type="Ensembl" id="ENSSORT00005053658.1">
    <property type="protein sequence ID" value="ENSSORP00005052411.1"/>
    <property type="gene ID" value="ENSSORG00005023619.1"/>
</dbReference>
<dbReference type="GO" id="GO:0009617">
    <property type="term" value="P:response to bacterium"/>
    <property type="evidence" value="ECO:0007669"/>
    <property type="project" value="TreeGrafter"/>
</dbReference>
<keyword evidence="4" id="KW-0391">Immunity</keyword>
<feature type="domain" description="Ig-like" evidence="9">
    <location>
        <begin position="32"/>
        <end position="128"/>
    </location>
</feature>
<feature type="transmembrane region" description="Helical" evidence="8">
    <location>
        <begin position="249"/>
        <end position="273"/>
    </location>
</feature>
<dbReference type="Proteomes" id="UP000472271">
    <property type="component" value="Chromosome 18"/>
</dbReference>
<dbReference type="SMART" id="SM00409">
    <property type="entry name" value="IG"/>
    <property type="match status" value="2"/>
</dbReference>
<dbReference type="Pfam" id="PF07686">
    <property type="entry name" value="V-set"/>
    <property type="match status" value="2"/>
</dbReference>
<keyword evidence="5 8" id="KW-0472">Membrane</keyword>
<keyword evidence="7" id="KW-0325">Glycoprotein</keyword>
<evidence type="ECO:0000259" key="9">
    <source>
        <dbReference type="PROSITE" id="PS50835"/>
    </source>
</evidence>
<reference evidence="10" key="3">
    <citation type="submission" date="2025-09" db="UniProtKB">
        <authorList>
            <consortium name="Ensembl"/>
        </authorList>
    </citation>
    <scope>IDENTIFICATION</scope>
</reference>
<name>A0A673CA12_9TELE</name>
<evidence type="ECO:0000256" key="7">
    <source>
        <dbReference type="ARBA" id="ARBA00023180"/>
    </source>
</evidence>